<evidence type="ECO:0000313" key="1">
    <source>
        <dbReference type="EMBL" id="RAK89218.1"/>
    </source>
</evidence>
<reference evidence="1" key="1">
    <citation type="submission" date="2018-02" db="EMBL/GenBank/DDBJ databases">
        <title>The genomes of Aspergillus section Nigri reveals drivers in fungal speciation.</title>
        <authorList>
            <consortium name="DOE Joint Genome Institute"/>
            <person name="Vesth T.C."/>
            <person name="Nybo J."/>
            <person name="Theobald S."/>
            <person name="Brandl J."/>
            <person name="Frisvad J.C."/>
            <person name="Nielsen K.F."/>
            <person name="Lyhne E.K."/>
            <person name="Kogle M.E."/>
            <person name="Kuo A."/>
            <person name="Riley R."/>
            <person name="Clum A."/>
            <person name="Nolan M."/>
            <person name="Lipzen A."/>
            <person name="Salamov A."/>
            <person name="Henrissat B."/>
            <person name="Wiebenga A."/>
            <person name="De vries R.P."/>
            <person name="Grigoriev I.V."/>
            <person name="Mortensen U.H."/>
            <person name="Andersen M.R."/>
            <person name="Baker S.E."/>
        </authorList>
    </citation>
    <scope>NUCLEOTIDE SEQUENCE</scope>
    <source>
        <strain evidence="1">CBS 115574</strain>
    </source>
</reference>
<dbReference type="Proteomes" id="UP000249748">
    <property type="component" value="Unassembled WGS sequence"/>
</dbReference>
<protein>
    <submittedName>
        <fullName evidence="1">Phosphotransferase family protein</fullName>
    </submittedName>
</protein>
<organism evidence="1 2">
    <name type="scientific">Aspergillus costaricaensis CBS 115574</name>
    <dbReference type="NCBI Taxonomy" id="1448317"/>
    <lineage>
        <taxon>Eukaryota</taxon>
        <taxon>Fungi</taxon>
        <taxon>Dikarya</taxon>
        <taxon>Ascomycota</taxon>
        <taxon>Pezizomycotina</taxon>
        <taxon>Eurotiomycetes</taxon>
        <taxon>Eurotiomycetidae</taxon>
        <taxon>Eurotiales</taxon>
        <taxon>Aspergillaceae</taxon>
        <taxon>Aspergillus</taxon>
        <taxon>Aspergillus subgen. Circumdati</taxon>
    </lineage>
</organism>
<name>A0ACD1IG06_9EURO</name>
<gene>
    <name evidence="1" type="ORF">BO79DRAFT_146480</name>
</gene>
<keyword evidence="2" id="KW-1185">Reference proteome</keyword>
<accession>A0ACD1IG06</accession>
<proteinExistence type="predicted"/>
<sequence>MSDSETDLFQYTSGRWLWNEEQQLKNRYTPFNVPELKRIAAHSIGAGTCTAITKLAEGNYNKCFRLEMDNGSAVIARIPHPNAGPRYYTTASEVATMDFARTILGIPTPHVYAWDADKDNSVGSEYIIMEEASGTMVQEVWEDLSIDDKMDFTQELAELQTKLLQVPLNCYGSLYYATSNIKDAVPAETSGEVTPELRDEIRRRFVIGPVALRDYWNNQRAKMALDRGPWQQPQDYLLSLARREEAWIQQYATTTSPSEDCPQAPSATQNDPESHLSLLHKYAEVAPHLLPTDPALNAPNLWHTDLHAGNLFIQNGRVSSVIDWQGQWIAPLMLQGRPPKLVYYDGEIVFENPENFDNLDAQEKSRIRECMGKSMVFYLYQLRIKNMCPLLLELFGYPYGETRTVPVSMMGNTWDNDIIRLRGSLIMVERYWESMGFDIPCPIHFKEEEIHNCIEEEGEIWNRIQNFWDKAAKVVDREGFSFHECYDHAVLLFKKVREACKEGMEGKEWEMWDKQTRWVEKHYRTDS</sequence>
<evidence type="ECO:0000313" key="2">
    <source>
        <dbReference type="Proteomes" id="UP000249748"/>
    </source>
</evidence>
<dbReference type="EMBL" id="KZ824548">
    <property type="protein sequence ID" value="RAK89218.1"/>
    <property type="molecule type" value="Genomic_DNA"/>
</dbReference>